<dbReference type="InterPro" id="IPR016024">
    <property type="entry name" value="ARM-type_fold"/>
</dbReference>
<dbReference type="Gene3D" id="1.25.10.10">
    <property type="entry name" value="Leucine-rich Repeat Variant"/>
    <property type="match status" value="1"/>
</dbReference>
<feature type="non-terminal residue" evidence="2">
    <location>
        <position position="118"/>
    </location>
</feature>
<evidence type="ECO:0000313" key="3">
    <source>
        <dbReference type="Proteomes" id="UP000075635"/>
    </source>
</evidence>
<evidence type="ECO:0008006" key="4">
    <source>
        <dbReference type="Google" id="ProtNLM"/>
    </source>
</evidence>
<keyword evidence="1" id="KW-0732">Signal</keyword>
<reference evidence="2 3" key="1">
    <citation type="submission" date="2014-02" db="EMBL/GenBank/DDBJ databases">
        <title>The small core and large imbalanced accessory genome model reveals a collaborative survival strategy of Sorangium cellulosum strains in nature.</title>
        <authorList>
            <person name="Han K."/>
            <person name="Peng R."/>
            <person name="Blom J."/>
            <person name="Li Y.-Z."/>
        </authorList>
    </citation>
    <scope>NUCLEOTIDE SEQUENCE [LARGE SCALE GENOMIC DNA]</scope>
    <source>
        <strain evidence="2 3">So0011-07</strain>
    </source>
</reference>
<feature type="chain" id="PRO_5007567512" description="HEAT repeat domain-containing protein" evidence="1">
    <location>
        <begin position="39"/>
        <end position="118"/>
    </location>
</feature>
<feature type="signal peptide" evidence="1">
    <location>
        <begin position="1"/>
        <end position="38"/>
    </location>
</feature>
<dbReference type="AlphaFoldDB" id="A0A150QZL7"/>
<accession>A0A150QZL7</accession>
<gene>
    <name evidence="2" type="ORF">BE17_46260</name>
</gene>
<dbReference type="InterPro" id="IPR011989">
    <property type="entry name" value="ARM-like"/>
</dbReference>
<sequence>MTRPRPLYYAPGVRRSVSPLRRLPHVLLVVAASAAALAPPRDAAAFLWPNVPEQIARALTSGDVSERRLAATRVGELAPETAIGLIQKGMSDPDVEVRLHLAGAAVRFRMRRAGDLVI</sequence>
<comment type="caution">
    <text evidence="2">The sequence shown here is derived from an EMBL/GenBank/DDBJ whole genome shotgun (WGS) entry which is preliminary data.</text>
</comment>
<dbReference type="EMBL" id="JEMB01003379">
    <property type="protein sequence ID" value="KYF73321.1"/>
    <property type="molecule type" value="Genomic_DNA"/>
</dbReference>
<evidence type="ECO:0000256" key="1">
    <source>
        <dbReference type="SAM" id="SignalP"/>
    </source>
</evidence>
<dbReference type="Proteomes" id="UP000075635">
    <property type="component" value="Unassembled WGS sequence"/>
</dbReference>
<organism evidence="2 3">
    <name type="scientific">Sorangium cellulosum</name>
    <name type="common">Polyangium cellulosum</name>
    <dbReference type="NCBI Taxonomy" id="56"/>
    <lineage>
        <taxon>Bacteria</taxon>
        <taxon>Pseudomonadati</taxon>
        <taxon>Myxococcota</taxon>
        <taxon>Polyangia</taxon>
        <taxon>Polyangiales</taxon>
        <taxon>Polyangiaceae</taxon>
        <taxon>Sorangium</taxon>
    </lineage>
</organism>
<dbReference type="SUPFAM" id="SSF48371">
    <property type="entry name" value="ARM repeat"/>
    <property type="match status" value="1"/>
</dbReference>
<name>A0A150QZL7_SORCE</name>
<protein>
    <recommendedName>
        <fullName evidence="4">HEAT repeat domain-containing protein</fullName>
    </recommendedName>
</protein>
<proteinExistence type="predicted"/>
<evidence type="ECO:0000313" key="2">
    <source>
        <dbReference type="EMBL" id="KYF73321.1"/>
    </source>
</evidence>